<dbReference type="InterPro" id="IPR003766">
    <property type="entry name" value="Uronate_isomerase"/>
</dbReference>
<dbReference type="EMBL" id="CP048113">
    <property type="protein sequence ID" value="QHS59554.1"/>
    <property type="molecule type" value="Genomic_DNA"/>
</dbReference>
<dbReference type="Pfam" id="PF02614">
    <property type="entry name" value="UxaC"/>
    <property type="match status" value="1"/>
</dbReference>
<proteinExistence type="inferred from homology"/>
<accession>A0A6B9ZE12</accession>
<dbReference type="UniPathway" id="UPA00246"/>
<dbReference type="PANTHER" id="PTHR30068">
    <property type="entry name" value="URONATE ISOMERASE"/>
    <property type="match status" value="1"/>
</dbReference>
<dbReference type="GO" id="GO:0042840">
    <property type="term" value="P:D-glucuronate catabolic process"/>
    <property type="evidence" value="ECO:0007669"/>
    <property type="project" value="TreeGrafter"/>
</dbReference>
<dbReference type="HAMAP" id="MF_00675">
    <property type="entry name" value="UxaC"/>
    <property type="match status" value="1"/>
</dbReference>
<evidence type="ECO:0000256" key="3">
    <source>
        <dbReference type="ARBA" id="ARBA00008397"/>
    </source>
</evidence>
<evidence type="ECO:0000313" key="9">
    <source>
        <dbReference type="Proteomes" id="UP000476411"/>
    </source>
</evidence>
<dbReference type="SUPFAM" id="SSF51556">
    <property type="entry name" value="Metallo-dependent hydrolases"/>
    <property type="match status" value="1"/>
</dbReference>
<dbReference type="Gene3D" id="1.10.2020.10">
    <property type="entry name" value="uronate isomerase, domain 2, chain A"/>
    <property type="match status" value="1"/>
</dbReference>
<evidence type="ECO:0000256" key="6">
    <source>
        <dbReference type="ARBA" id="ARBA00023235"/>
    </source>
</evidence>
<comment type="similarity">
    <text evidence="3 7">Belongs to the metallo-dependent hydrolases superfamily. Uronate isomerase family.</text>
</comment>
<dbReference type="Proteomes" id="UP000476411">
    <property type="component" value="Chromosome"/>
</dbReference>
<dbReference type="PANTHER" id="PTHR30068:SF4">
    <property type="entry name" value="URONATE ISOMERASE"/>
    <property type="match status" value="1"/>
</dbReference>
<dbReference type="KEGG" id="chih:GWR21_08105"/>
<evidence type="ECO:0000313" key="8">
    <source>
        <dbReference type="EMBL" id="QHS59554.1"/>
    </source>
</evidence>
<evidence type="ECO:0000256" key="1">
    <source>
        <dbReference type="ARBA" id="ARBA00001165"/>
    </source>
</evidence>
<evidence type="ECO:0000256" key="2">
    <source>
        <dbReference type="ARBA" id="ARBA00004892"/>
    </source>
</evidence>
<evidence type="ECO:0000256" key="5">
    <source>
        <dbReference type="ARBA" id="ARBA00020555"/>
    </source>
</evidence>
<dbReference type="AlphaFoldDB" id="A0A6B9ZE12"/>
<dbReference type="Gene3D" id="3.20.20.140">
    <property type="entry name" value="Metal-dependent hydrolases"/>
    <property type="match status" value="1"/>
</dbReference>
<organism evidence="8 9">
    <name type="scientific">Chitinophaga agri</name>
    <dbReference type="NCBI Taxonomy" id="2703787"/>
    <lineage>
        <taxon>Bacteria</taxon>
        <taxon>Pseudomonadati</taxon>
        <taxon>Bacteroidota</taxon>
        <taxon>Chitinophagia</taxon>
        <taxon>Chitinophagales</taxon>
        <taxon>Chitinophagaceae</taxon>
        <taxon>Chitinophaga</taxon>
    </lineage>
</organism>
<reference evidence="8 9" key="1">
    <citation type="submission" date="2020-01" db="EMBL/GenBank/DDBJ databases">
        <title>Complete genome sequence of Chitinophaga sp. H33E-04 isolated from quinoa roots.</title>
        <authorList>
            <person name="Weon H.-Y."/>
            <person name="Lee S.A."/>
        </authorList>
    </citation>
    <scope>NUCLEOTIDE SEQUENCE [LARGE SCALE GENOMIC DNA]</scope>
    <source>
        <strain evidence="8 9">H33E-04</strain>
    </source>
</reference>
<dbReference type="InterPro" id="IPR032466">
    <property type="entry name" value="Metal_Hydrolase"/>
</dbReference>
<comment type="catalytic activity">
    <reaction evidence="7">
        <text>aldehydo-D-galacturonate = keto-D-tagaturonate</text>
        <dbReference type="Rhea" id="RHEA:27702"/>
        <dbReference type="ChEBI" id="CHEBI:12952"/>
        <dbReference type="ChEBI" id="CHEBI:17886"/>
    </reaction>
</comment>
<comment type="pathway">
    <text evidence="2 7">Carbohydrate metabolism; pentose and glucuronate interconversion.</text>
</comment>
<dbReference type="RefSeq" id="WP_162331249.1">
    <property type="nucleotide sequence ID" value="NZ_CP048113.1"/>
</dbReference>
<sequence length="477" mass="55013">MKKFLDEHFLLTNNTAKRLYHDYAKEMPVIDYHCHLPPAQIAADTTFGTLTQAWLYGDHYKWRAMRTNGIHENYCTGNKSDWEKFEKWAATVPYTLRNPLYHWTHLELQRYFDIYDILSPATAKDIYYNASAQLETPAFSTRNLLRKMNVALVCTTDDPADTLEYHQQLRQDGFEVPILPAFRPDQAMNVDDPEKYNSYLGKLEEASGITIDTYADLLDALKSRHDFFATQGCSVSDHGIEEIYAEDFQEKDINAIFLKVRSGNKLTLQEARQIKSALLLQLAEWDWEKGWVQQYHLGALRNNNSRMMHLLGPDTGWDSIGDFSQAKALAKFLDRLDSQDKLAKTILYNLNPADNELLATMIGNFNDGSVAGKVQFGSAWWFLDQKDGMIKQINALSNMGLLSRFVGMLTDSRSFLSYPRHEYFRRIVCELFGQEVENGELPNDVEWIGKVVKDICYYNAQQYFNWKELSVEAGVAR</sequence>
<keyword evidence="9" id="KW-1185">Reference proteome</keyword>
<comment type="catalytic activity">
    <reaction evidence="1 7">
        <text>D-glucuronate = D-fructuronate</text>
        <dbReference type="Rhea" id="RHEA:13049"/>
        <dbReference type="ChEBI" id="CHEBI:58720"/>
        <dbReference type="ChEBI" id="CHEBI:59863"/>
        <dbReference type="EC" id="5.3.1.12"/>
    </reaction>
</comment>
<protein>
    <recommendedName>
        <fullName evidence="5 7">Uronate isomerase</fullName>
        <ecNumber evidence="4 7">5.3.1.12</ecNumber>
    </recommendedName>
    <alternativeName>
        <fullName evidence="7">Glucuronate isomerase</fullName>
    </alternativeName>
    <alternativeName>
        <fullName evidence="7">Uronic isomerase</fullName>
    </alternativeName>
</protein>
<evidence type="ECO:0000256" key="7">
    <source>
        <dbReference type="HAMAP-Rule" id="MF_00675"/>
    </source>
</evidence>
<keyword evidence="6 7" id="KW-0413">Isomerase</keyword>
<dbReference type="EC" id="5.3.1.12" evidence="4 7"/>
<dbReference type="GO" id="GO:0019698">
    <property type="term" value="P:D-galacturonate catabolic process"/>
    <property type="evidence" value="ECO:0007669"/>
    <property type="project" value="TreeGrafter"/>
</dbReference>
<evidence type="ECO:0000256" key="4">
    <source>
        <dbReference type="ARBA" id="ARBA00012546"/>
    </source>
</evidence>
<dbReference type="NCBIfam" id="NF002794">
    <property type="entry name" value="PRK02925.1"/>
    <property type="match status" value="1"/>
</dbReference>
<gene>
    <name evidence="7 8" type="primary">uxaC</name>
    <name evidence="8" type="ORF">GWR21_08105</name>
</gene>
<name>A0A6B9ZE12_9BACT</name>
<dbReference type="GO" id="GO:0008880">
    <property type="term" value="F:glucuronate isomerase activity"/>
    <property type="evidence" value="ECO:0007669"/>
    <property type="project" value="UniProtKB-UniRule"/>
</dbReference>